<proteinExistence type="predicted"/>
<dbReference type="Pfam" id="PF09588">
    <property type="entry name" value="YqaJ"/>
    <property type="match status" value="1"/>
</dbReference>
<dbReference type="Proteomes" id="UP000821853">
    <property type="component" value="Unassembled WGS sequence"/>
</dbReference>
<dbReference type="PANTHER" id="PTHR46609:SF8">
    <property type="entry name" value="YQAJ VIRAL RECOMBINASE DOMAIN-CONTAINING PROTEIN"/>
    <property type="match status" value="1"/>
</dbReference>
<evidence type="ECO:0000259" key="1">
    <source>
        <dbReference type="Pfam" id="PF09588"/>
    </source>
</evidence>
<protein>
    <recommendedName>
        <fullName evidence="1">YqaJ viral recombinase domain-containing protein</fullName>
    </recommendedName>
</protein>
<dbReference type="OMA" id="CHAFRTR"/>
<dbReference type="InterPro" id="IPR051703">
    <property type="entry name" value="NF-kappa-B_Signaling_Reg"/>
</dbReference>
<dbReference type="OrthoDB" id="6488259at2759"/>
<dbReference type="GO" id="GO:0006281">
    <property type="term" value="P:DNA repair"/>
    <property type="evidence" value="ECO:0007669"/>
    <property type="project" value="UniProtKB-ARBA"/>
</dbReference>
<dbReference type="InterPro" id="IPR019080">
    <property type="entry name" value="YqaJ_viral_recombinase"/>
</dbReference>
<evidence type="ECO:0000313" key="3">
    <source>
        <dbReference type="Proteomes" id="UP000821853"/>
    </source>
</evidence>
<dbReference type="SUPFAM" id="SSF52980">
    <property type="entry name" value="Restriction endonuclease-like"/>
    <property type="match status" value="1"/>
</dbReference>
<gene>
    <name evidence="2" type="ORF">HPB48_026042</name>
</gene>
<evidence type="ECO:0000313" key="2">
    <source>
        <dbReference type="EMBL" id="KAH9384057.1"/>
    </source>
</evidence>
<comment type="caution">
    <text evidence="2">The sequence shown here is derived from an EMBL/GenBank/DDBJ whole genome shotgun (WGS) entry which is preliminary data.</text>
</comment>
<keyword evidence="3" id="KW-1185">Reference proteome</keyword>
<name>A0A9J6HAQ6_HAELO</name>
<dbReference type="AlphaFoldDB" id="A0A9J6HAQ6"/>
<accession>A0A9J6HAQ6</accession>
<dbReference type="InterPro" id="IPR011604">
    <property type="entry name" value="PDDEXK-like_dom_sf"/>
</dbReference>
<dbReference type="CDD" id="cd22343">
    <property type="entry name" value="PDDEXK_lambda_exonuclease-like"/>
    <property type="match status" value="1"/>
</dbReference>
<feature type="domain" description="YqaJ viral recombinase" evidence="1">
    <location>
        <begin position="81"/>
        <end position="227"/>
    </location>
</feature>
<dbReference type="PANTHER" id="PTHR46609">
    <property type="entry name" value="EXONUCLEASE, PHAGE-TYPE/RECB, C-TERMINAL DOMAIN-CONTAINING PROTEIN"/>
    <property type="match status" value="1"/>
</dbReference>
<sequence>MKKKRLIVNIKLIFLGPCDQKRRHVENLETTSGPPKLLDVIRQTAAEDVAELAERLKDTYTKDVIQEIEQKTKGQAATELWMEHRRGMATSTVCHAFRTRYQRLPKEPRPHNLGGLLRTVLRFNEFQSPAMARGQRMEEEAKQHLLQILRAEGHGAKLEDHGLFIYSEYPFVGASPDGVLTFDCSCCSGRRVLIEVKCPTKVENSFARNSLQPLPHYYTQMQVSMGVMKIATCIFFVFAAEDSWRKTEVFFDQQYFSECIEAVRSIYTEYIFNGIKTV</sequence>
<dbReference type="Gene3D" id="3.90.320.10">
    <property type="match status" value="1"/>
</dbReference>
<dbReference type="InterPro" id="IPR011335">
    <property type="entry name" value="Restrct_endonuc-II-like"/>
</dbReference>
<dbReference type="EMBL" id="JABSTR010001497">
    <property type="protein sequence ID" value="KAH9384057.1"/>
    <property type="molecule type" value="Genomic_DNA"/>
</dbReference>
<organism evidence="2 3">
    <name type="scientific">Haemaphysalis longicornis</name>
    <name type="common">Bush tick</name>
    <dbReference type="NCBI Taxonomy" id="44386"/>
    <lineage>
        <taxon>Eukaryota</taxon>
        <taxon>Metazoa</taxon>
        <taxon>Ecdysozoa</taxon>
        <taxon>Arthropoda</taxon>
        <taxon>Chelicerata</taxon>
        <taxon>Arachnida</taxon>
        <taxon>Acari</taxon>
        <taxon>Parasitiformes</taxon>
        <taxon>Ixodida</taxon>
        <taxon>Ixodoidea</taxon>
        <taxon>Ixodidae</taxon>
        <taxon>Haemaphysalinae</taxon>
        <taxon>Haemaphysalis</taxon>
    </lineage>
</organism>
<reference evidence="2 3" key="1">
    <citation type="journal article" date="2020" name="Cell">
        <title>Large-Scale Comparative Analyses of Tick Genomes Elucidate Their Genetic Diversity and Vector Capacities.</title>
        <authorList>
            <consortium name="Tick Genome and Microbiome Consortium (TIGMIC)"/>
            <person name="Jia N."/>
            <person name="Wang J."/>
            <person name="Shi W."/>
            <person name="Du L."/>
            <person name="Sun Y."/>
            <person name="Zhan W."/>
            <person name="Jiang J.F."/>
            <person name="Wang Q."/>
            <person name="Zhang B."/>
            <person name="Ji P."/>
            <person name="Bell-Sakyi L."/>
            <person name="Cui X.M."/>
            <person name="Yuan T.T."/>
            <person name="Jiang B.G."/>
            <person name="Yang W.F."/>
            <person name="Lam T.T."/>
            <person name="Chang Q.C."/>
            <person name="Ding S.J."/>
            <person name="Wang X.J."/>
            <person name="Zhu J.G."/>
            <person name="Ruan X.D."/>
            <person name="Zhao L."/>
            <person name="Wei J.T."/>
            <person name="Ye R.Z."/>
            <person name="Que T.C."/>
            <person name="Du C.H."/>
            <person name="Zhou Y.H."/>
            <person name="Cheng J.X."/>
            <person name="Dai P.F."/>
            <person name="Guo W.B."/>
            <person name="Han X.H."/>
            <person name="Huang E.J."/>
            <person name="Li L.F."/>
            <person name="Wei W."/>
            <person name="Gao Y.C."/>
            <person name="Liu J.Z."/>
            <person name="Shao H.Z."/>
            <person name="Wang X."/>
            <person name="Wang C.C."/>
            <person name="Yang T.C."/>
            <person name="Huo Q.B."/>
            <person name="Li W."/>
            <person name="Chen H.Y."/>
            <person name="Chen S.E."/>
            <person name="Zhou L.G."/>
            <person name="Ni X.B."/>
            <person name="Tian J.H."/>
            <person name="Sheng Y."/>
            <person name="Liu T."/>
            <person name="Pan Y.S."/>
            <person name="Xia L.Y."/>
            <person name="Li J."/>
            <person name="Zhao F."/>
            <person name="Cao W.C."/>
        </authorList>
    </citation>
    <scope>NUCLEOTIDE SEQUENCE [LARGE SCALE GENOMIC DNA]</scope>
    <source>
        <strain evidence="2">HaeL-2018</strain>
    </source>
</reference>
<dbReference type="VEuPathDB" id="VectorBase:HLOH_046385"/>